<keyword evidence="12" id="KW-0576">Peroxisome</keyword>
<keyword evidence="9" id="KW-1133">Transmembrane helix</keyword>
<keyword evidence="4" id="KW-1003">Cell membrane</keyword>
<dbReference type="HOGENOM" id="CLU_000022_46_2_5"/>
<dbReference type="Gene3D" id="3.30.300.30">
    <property type="match status" value="1"/>
</dbReference>
<evidence type="ECO:0000256" key="12">
    <source>
        <dbReference type="ARBA" id="ARBA00023140"/>
    </source>
</evidence>
<dbReference type="GO" id="GO:0005886">
    <property type="term" value="C:plasma membrane"/>
    <property type="evidence" value="ECO:0007669"/>
    <property type="project" value="UniProtKB-SubCell"/>
</dbReference>
<dbReference type="KEGG" id="ccr:CC_2299"/>
<dbReference type="InterPro" id="IPR020845">
    <property type="entry name" value="AMP-binding_CS"/>
</dbReference>
<keyword evidence="5" id="KW-0436">Ligase</keyword>
<dbReference type="CDD" id="cd05940">
    <property type="entry name" value="FATP_FACS"/>
    <property type="match status" value="1"/>
</dbReference>
<evidence type="ECO:0000256" key="4">
    <source>
        <dbReference type="ARBA" id="ARBA00022475"/>
    </source>
</evidence>
<dbReference type="NCBIfam" id="NF006134">
    <property type="entry name" value="PRK08279.1"/>
    <property type="match status" value="1"/>
</dbReference>
<evidence type="ECO:0000259" key="14">
    <source>
        <dbReference type="Pfam" id="PF00501"/>
    </source>
</evidence>
<dbReference type="InterPro" id="IPR042099">
    <property type="entry name" value="ANL_N_sf"/>
</dbReference>
<gene>
    <name evidence="15" type="ordered locus">CC_2299</name>
</gene>
<dbReference type="SUPFAM" id="SSF56801">
    <property type="entry name" value="Acetyl-CoA synthetase-like"/>
    <property type="match status" value="1"/>
</dbReference>
<evidence type="ECO:0000256" key="8">
    <source>
        <dbReference type="ARBA" id="ARBA00022840"/>
    </source>
</evidence>
<evidence type="ECO:0000313" key="15">
    <source>
        <dbReference type="EMBL" id="AAK24270.1"/>
    </source>
</evidence>
<keyword evidence="7" id="KW-0547">Nucleotide-binding</keyword>
<evidence type="ECO:0000256" key="10">
    <source>
        <dbReference type="ARBA" id="ARBA00023055"/>
    </source>
</evidence>
<evidence type="ECO:0000256" key="5">
    <source>
        <dbReference type="ARBA" id="ARBA00022598"/>
    </source>
</evidence>
<evidence type="ECO:0000256" key="13">
    <source>
        <dbReference type="ARBA" id="ARBA00046271"/>
    </source>
</evidence>
<dbReference type="BioCyc" id="CAULO:CC2299-MONOMER"/>
<dbReference type="FunFam" id="3.40.50.12780:FF:000019">
    <property type="entry name" value="Long-chain fatty acid transporter"/>
    <property type="match status" value="1"/>
</dbReference>
<keyword evidence="3" id="KW-0813">Transport</keyword>
<dbReference type="AlphaFoldDB" id="Q9A5Z8"/>
<dbReference type="SMR" id="Q9A5Z8"/>
<organism evidence="15 16">
    <name type="scientific">Caulobacter vibrioides (strain ATCC 19089 / CIP 103742 / CB 15)</name>
    <name type="common">Caulobacter crescentus</name>
    <dbReference type="NCBI Taxonomy" id="190650"/>
    <lineage>
        <taxon>Bacteria</taxon>
        <taxon>Pseudomonadati</taxon>
        <taxon>Pseudomonadota</taxon>
        <taxon>Alphaproteobacteria</taxon>
        <taxon>Caulobacterales</taxon>
        <taxon>Caulobacteraceae</taxon>
        <taxon>Caulobacter</taxon>
    </lineage>
</organism>
<keyword evidence="10" id="KW-0445">Lipid transport</keyword>
<dbReference type="PATRIC" id="fig|190650.5.peg.2318"/>
<evidence type="ECO:0000313" key="16">
    <source>
        <dbReference type="Proteomes" id="UP000001816"/>
    </source>
</evidence>
<dbReference type="Gene3D" id="3.40.50.12780">
    <property type="entry name" value="N-terminal domain of ligase-like"/>
    <property type="match status" value="1"/>
</dbReference>
<keyword evidence="6" id="KW-0812">Transmembrane</keyword>
<evidence type="ECO:0000256" key="6">
    <source>
        <dbReference type="ARBA" id="ARBA00022692"/>
    </source>
</evidence>
<proteinExistence type="inferred from homology"/>
<dbReference type="FunFam" id="3.30.300.30:FF:000002">
    <property type="entry name" value="Long-chain fatty acid transport protein 1"/>
    <property type="match status" value="1"/>
</dbReference>
<sequence>MARLSGRVLPRTLIGLHCSTRRLDRSRGPLQWLLPRERRMRLRQKIKREIRFLKGLSRTLKRVKTIAPDSPNLICDDLEAAVDKWGPRPAITFEGKTITYADLDAMANRYAHWAKGLGLTRGQTVALFMPNRIEYLAIWYGLTKVGVATALINNQLTGAALAHCLTISQAMHCIVDAETSPCFEDVKGQLERHMQQWVLGPVHDDQRDLLKALKSCSQLRPDRETAREGLTASDTALYIYTSGTTGLPKAARITHMRAQLYMRGFAGSTGAKDTDRIYITLPLYHATGGLCALGAALLNGGSVVLRKKFSATHFWPEIVAEQCTMFVYIGELCRYLANQPEHELERAHKLRMIFGNGLRADVWDDMLDRFKVGDVLEFYGATEGNVSFFNFDGKRGAIGRIPSYLRKKFNIRIVKFDVETETPIRGPDGCCIEAGPEEVGECIGHIGSDARSNFTGYADKAATEKKVLHDVFEKGDAWFRTGDLMKVDHDGYIYFIDRIGDTFRWKGENVATSEVAERLAGFEGVLEVNVYGVKVGDLDGKAGMASLVTEGDFDLEAFAKYVDEALPSYARPLFVRLQKAIETTGTFKYRKIDLVNEGFDPSKTKDPLYFRDPAKGYVKITKTICAKIEGGGFRL</sequence>
<dbReference type="PIR" id="B87534">
    <property type="entry name" value="B87534"/>
</dbReference>
<name>Q9A5Z8_CAUVC</name>
<dbReference type="GO" id="GO:0005524">
    <property type="term" value="F:ATP binding"/>
    <property type="evidence" value="ECO:0007669"/>
    <property type="project" value="UniProtKB-KW"/>
</dbReference>
<evidence type="ECO:0000256" key="7">
    <source>
        <dbReference type="ARBA" id="ARBA00022741"/>
    </source>
</evidence>
<dbReference type="Pfam" id="PF00501">
    <property type="entry name" value="AMP-binding"/>
    <property type="match status" value="1"/>
</dbReference>
<dbReference type="GO" id="GO:0004467">
    <property type="term" value="F:long-chain fatty acid-CoA ligase activity"/>
    <property type="evidence" value="ECO:0007669"/>
    <property type="project" value="TreeGrafter"/>
</dbReference>
<dbReference type="STRING" id="190650.CC_2299"/>
<dbReference type="InterPro" id="IPR000873">
    <property type="entry name" value="AMP-dep_synth/lig_dom"/>
</dbReference>
<comment type="similarity">
    <text evidence="2">Belongs to the ATP-dependent AMP-binding enzyme family.</text>
</comment>
<dbReference type="InterPro" id="IPR045851">
    <property type="entry name" value="AMP-bd_C_sf"/>
</dbReference>
<evidence type="ECO:0000256" key="11">
    <source>
        <dbReference type="ARBA" id="ARBA00023136"/>
    </source>
</evidence>
<dbReference type="GO" id="GO:0044539">
    <property type="term" value="P:long-chain fatty acid import into cell"/>
    <property type="evidence" value="ECO:0007669"/>
    <property type="project" value="TreeGrafter"/>
</dbReference>
<feature type="domain" description="AMP-dependent synthetase/ligase" evidence="14">
    <location>
        <begin position="79"/>
        <end position="420"/>
    </location>
</feature>
<dbReference type="Proteomes" id="UP000001816">
    <property type="component" value="Chromosome"/>
</dbReference>
<dbReference type="PROSITE" id="PS00455">
    <property type="entry name" value="AMP_BINDING"/>
    <property type="match status" value="1"/>
</dbReference>
<keyword evidence="16" id="KW-1185">Reference proteome</keyword>
<comment type="subcellular location">
    <subcellularLocation>
        <location evidence="1">Cell membrane</location>
        <topology evidence="1">Multi-pass membrane protein</topology>
    </subcellularLocation>
    <subcellularLocation>
        <location evidence="13">Peroxisome membrane</location>
    </subcellularLocation>
</comment>
<dbReference type="eggNOG" id="COG0318">
    <property type="taxonomic scope" value="Bacteria"/>
</dbReference>
<dbReference type="EnsemblBacteria" id="AAK24270">
    <property type="protein sequence ID" value="AAK24270"/>
    <property type="gene ID" value="CC_2299"/>
</dbReference>
<dbReference type="PANTHER" id="PTHR43107">
    <property type="entry name" value="LONG-CHAIN FATTY ACID TRANSPORT PROTEIN"/>
    <property type="match status" value="1"/>
</dbReference>
<dbReference type="EMBL" id="AE005673">
    <property type="protein sequence ID" value="AAK24270.1"/>
    <property type="molecule type" value="Genomic_DNA"/>
</dbReference>
<dbReference type="GO" id="GO:0005324">
    <property type="term" value="F:long-chain fatty acid transmembrane transporter activity"/>
    <property type="evidence" value="ECO:0007669"/>
    <property type="project" value="TreeGrafter"/>
</dbReference>
<protein>
    <submittedName>
        <fullName evidence="15">Fatty acid transport protein, putative</fullName>
    </submittedName>
</protein>
<evidence type="ECO:0000256" key="9">
    <source>
        <dbReference type="ARBA" id="ARBA00022989"/>
    </source>
</evidence>
<evidence type="ECO:0000256" key="3">
    <source>
        <dbReference type="ARBA" id="ARBA00022448"/>
    </source>
</evidence>
<keyword evidence="11" id="KW-0472">Membrane</keyword>
<keyword evidence="8" id="KW-0067">ATP-binding</keyword>
<evidence type="ECO:0000256" key="2">
    <source>
        <dbReference type="ARBA" id="ARBA00006432"/>
    </source>
</evidence>
<accession>Q9A5Z8</accession>
<evidence type="ECO:0000256" key="1">
    <source>
        <dbReference type="ARBA" id="ARBA00004651"/>
    </source>
</evidence>
<reference evidence="15 16" key="1">
    <citation type="journal article" date="2001" name="Proc. Natl. Acad. Sci. U.S.A.">
        <title>Complete genome sequence of Caulobacter crescentus.</title>
        <authorList>
            <person name="Nierman W.C."/>
            <person name="Feldblyum T.V."/>
            <person name="Laub M.T."/>
            <person name="Paulsen I.T."/>
            <person name="Nelson K.E."/>
            <person name="Eisen J.A."/>
            <person name="Heidelberg J.F."/>
            <person name="Alley M.R."/>
            <person name="Ohta N."/>
            <person name="Maddock J.R."/>
            <person name="Potocka I."/>
            <person name="Nelson W.C."/>
            <person name="Newton A."/>
            <person name="Stephens C."/>
            <person name="Phadke N.D."/>
            <person name="Ely B."/>
            <person name="DeBoy R.T."/>
            <person name="Dodson R.J."/>
            <person name="Durkin A.S."/>
            <person name="Gwinn M.L."/>
            <person name="Haft D.H."/>
            <person name="Kolonay J.F."/>
            <person name="Smit J."/>
            <person name="Craven M.B."/>
            <person name="Khouri H."/>
            <person name="Shetty J."/>
            <person name="Berry K."/>
            <person name="Utterback T."/>
            <person name="Tran K."/>
            <person name="Wolf A."/>
            <person name="Vamathevan J."/>
            <person name="Ermolaeva M."/>
            <person name="White O."/>
            <person name="Salzberg S.L."/>
            <person name="Venter J.C."/>
            <person name="Shapiro L."/>
            <person name="Fraser C.M."/>
        </authorList>
    </citation>
    <scope>NUCLEOTIDE SEQUENCE [LARGE SCALE GENOMIC DNA]</scope>
    <source>
        <strain evidence="16">ATCC 19089 / CB15</strain>
    </source>
</reference>
<dbReference type="PANTHER" id="PTHR43107:SF15">
    <property type="entry name" value="FATTY ACID TRANSPORT PROTEIN 3, ISOFORM A"/>
    <property type="match status" value="1"/>
</dbReference>